<evidence type="ECO:0000313" key="4">
    <source>
        <dbReference type="EMBL" id="OAY70543.1"/>
    </source>
</evidence>
<dbReference type="AlphaFoldDB" id="A0A199V0M6"/>
<dbReference type="SUPFAM" id="SSF51905">
    <property type="entry name" value="FAD/NAD(P)-binding domain"/>
    <property type="match status" value="1"/>
</dbReference>
<keyword evidence="3" id="KW-0560">Oxidoreductase</keyword>
<gene>
    <name evidence="4" type="ORF">ACMD2_24383</name>
</gene>
<organism evidence="4 5">
    <name type="scientific">Ananas comosus</name>
    <name type="common">Pineapple</name>
    <name type="synonym">Ananas ananas</name>
    <dbReference type="NCBI Taxonomy" id="4615"/>
    <lineage>
        <taxon>Eukaryota</taxon>
        <taxon>Viridiplantae</taxon>
        <taxon>Streptophyta</taxon>
        <taxon>Embryophyta</taxon>
        <taxon>Tracheophyta</taxon>
        <taxon>Spermatophyta</taxon>
        <taxon>Magnoliopsida</taxon>
        <taxon>Liliopsida</taxon>
        <taxon>Poales</taxon>
        <taxon>Bromeliaceae</taxon>
        <taxon>Bromelioideae</taxon>
        <taxon>Ananas</taxon>
    </lineage>
</organism>
<proteinExistence type="predicted"/>
<dbReference type="STRING" id="4615.A0A199V0M6"/>
<dbReference type="Proteomes" id="UP000092600">
    <property type="component" value="Unassembled WGS sequence"/>
</dbReference>
<keyword evidence="4" id="KW-0503">Monooxygenase</keyword>
<name>A0A199V0M6_ANACO</name>
<evidence type="ECO:0000256" key="3">
    <source>
        <dbReference type="ARBA" id="ARBA00023002"/>
    </source>
</evidence>
<feature type="non-terminal residue" evidence="4">
    <location>
        <position position="415"/>
    </location>
</feature>
<dbReference type="InterPro" id="IPR050346">
    <property type="entry name" value="FMO-like"/>
</dbReference>
<evidence type="ECO:0000256" key="2">
    <source>
        <dbReference type="ARBA" id="ARBA00022827"/>
    </source>
</evidence>
<comment type="caution">
    <text evidence="4">The sequence shown here is derived from an EMBL/GenBank/DDBJ whole genome shotgun (WGS) entry which is preliminary data.</text>
</comment>
<reference evidence="4 5" key="1">
    <citation type="journal article" date="2016" name="DNA Res.">
        <title>The draft genome of MD-2 pineapple using hybrid error correction of long reads.</title>
        <authorList>
            <person name="Redwan R.M."/>
            <person name="Saidin A."/>
            <person name="Kumar S.V."/>
        </authorList>
    </citation>
    <scope>NUCLEOTIDE SEQUENCE [LARGE SCALE GENOMIC DNA]</scope>
    <source>
        <strain evidence="5">cv. MD2</strain>
        <tissue evidence="4">Leaf</tissue>
    </source>
</reference>
<evidence type="ECO:0000313" key="5">
    <source>
        <dbReference type="Proteomes" id="UP000092600"/>
    </source>
</evidence>
<protein>
    <submittedName>
        <fullName evidence="4">Putative flavin-containing monooxygenase 1</fullName>
    </submittedName>
</protein>
<evidence type="ECO:0000256" key="1">
    <source>
        <dbReference type="ARBA" id="ARBA00022630"/>
    </source>
</evidence>
<accession>A0A199V0M6</accession>
<feature type="non-terminal residue" evidence="4">
    <location>
        <position position="1"/>
    </location>
</feature>
<keyword evidence="2" id="KW-0274">FAD</keyword>
<dbReference type="GO" id="GO:0004497">
    <property type="term" value="F:monooxygenase activity"/>
    <property type="evidence" value="ECO:0007669"/>
    <property type="project" value="UniProtKB-KW"/>
</dbReference>
<sequence length="415" mass="47652">IFDPLHRTVQQLPNIPTFPIGKGPEVFQGQVIHSMDYSAMGFQKSALDIAVEVANANGETLISCTVIAWRDYPCTAICRMKRWIIPHFKVWGIPLAFLYLNRFSELLLHKPGEGFLLGLLATLLSPLFRSDRYRSSRRATTSGQLRYGSSARCHEQSLKELGVQISYAKSLSSDKGAAEFAKKFRVQDLTVDLSPVLLRRRGRKPFKRAFPEKFYDRVDEGSLIKGFSFCMNGVILEGEIAPTETDLKASPPDLRVIRSSRIGKMTVHPRLLECIHPQILQLAVIGYSESVSDLYASELRSKWAASNCLIKRMEEDMMEWEKFIKRYAREYFWRSSITTVHTWYNDQLCRDMGCSPKRKKGLLAEWFLPYGPQAYVHLYAKRKQTAYPREVIKVHELKRPSSKEYRGQLSVPGYH</sequence>
<dbReference type="PANTHER" id="PTHR23023">
    <property type="entry name" value="DIMETHYLANILINE MONOOXYGENASE"/>
    <property type="match status" value="1"/>
</dbReference>
<dbReference type="InterPro" id="IPR036188">
    <property type="entry name" value="FAD/NAD-bd_sf"/>
</dbReference>
<keyword evidence="1" id="KW-0285">Flavoprotein</keyword>
<dbReference type="EMBL" id="LSRQ01003867">
    <property type="protein sequence ID" value="OAY70543.1"/>
    <property type="molecule type" value="Genomic_DNA"/>
</dbReference>